<dbReference type="EMBL" id="JACHXG010000004">
    <property type="protein sequence ID" value="MBB3089046.1"/>
    <property type="molecule type" value="Genomic_DNA"/>
</dbReference>
<gene>
    <name evidence="3" type="ORF">FHS12_001992</name>
</gene>
<evidence type="ECO:0000259" key="2">
    <source>
        <dbReference type="Pfam" id="PF01757"/>
    </source>
</evidence>
<keyword evidence="1" id="KW-0812">Transmembrane</keyword>
<feature type="transmembrane region" description="Helical" evidence="1">
    <location>
        <begin position="357"/>
        <end position="379"/>
    </location>
</feature>
<organism evidence="3 4">
    <name type="scientific">Nocardioides albus</name>
    <dbReference type="NCBI Taxonomy" id="1841"/>
    <lineage>
        <taxon>Bacteria</taxon>
        <taxon>Bacillati</taxon>
        <taxon>Actinomycetota</taxon>
        <taxon>Actinomycetes</taxon>
        <taxon>Propionibacteriales</taxon>
        <taxon>Nocardioidaceae</taxon>
        <taxon>Nocardioides</taxon>
    </lineage>
</organism>
<keyword evidence="1" id="KW-0472">Membrane</keyword>
<accession>A0A7W5A3V8</accession>
<protein>
    <submittedName>
        <fullName evidence="3">Peptidoglycan/LPS O-acetylase OafA/YrhL</fullName>
    </submittedName>
</protein>
<dbReference type="AlphaFoldDB" id="A0A7W5A3V8"/>
<dbReference type="Proteomes" id="UP000577707">
    <property type="component" value="Unassembled WGS sequence"/>
</dbReference>
<feature type="transmembrane region" description="Helical" evidence="1">
    <location>
        <begin position="55"/>
        <end position="74"/>
    </location>
</feature>
<proteinExistence type="predicted"/>
<feature type="transmembrane region" description="Helical" evidence="1">
    <location>
        <begin position="222"/>
        <end position="239"/>
    </location>
</feature>
<dbReference type="GO" id="GO:0016747">
    <property type="term" value="F:acyltransferase activity, transferring groups other than amino-acyl groups"/>
    <property type="evidence" value="ECO:0007669"/>
    <property type="project" value="InterPro"/>
</dbReference>
<comment type="caution">
    <text evidence="3">The sequence shown here is derived from an EMBL/GenBank/DDBJ whole genome shotgun (WGS) entry which is preliminary data.</text>
</comment>
<reference evidence="3 4" key="1">
    <citation type="submission" date="2020-08" db="EMBL/GenBank/DDBJ databases">
        <title>Genomic Encyclopedia of Type Strains, Phase III (KMG-III): the genomes of soil and plant-associated and newly described type strains.</title>
        <authorList>
            <person name="Whitman W."/>
        </authorList>
    </citation>
    <scope>NUCLEOTIDE SEQUENCE [LARGE SCALE GENOMIC DNA]</scope>
    <source>
        <strain evidence="3 4">CECT 3302</strain>
    </source>
</reference>
<dbReference type="InterPro" id="IPR002656">
    <property type="entry name" value="Acyl_transf_3_dom"/>
</dbReference>
<feature type="transmembrane region" description="Helical" evidence="1">
    <location>
        <begin position="197"/>
        <end position="216"/>
    </location>
</feature>
<dbReference type="PANTHER" id="PTHR36927:SF3">
    <property type="entry name" value="GLUCANS BIOSYNTHESIS PROTEIN C"/>
    <property type="match status" value="1"/>
</dbReference>
<feature type="transmembrane region" description="Helical" evidence="1">
    <location>
        <begin position="154"/>
        <end position="176"/>
    </location>
</feature>
<name>A0A7W5A3V8_9ACTN</name>
<sequence>MHAPDQPVTERRPELDALRALIVVGLIFFHSAMVFDTEGDFYVKNGATTNVTAAAGPVVVWAMPLMFVIAGVGAATSLRRRGAGGFAVERVRRLGVPLVFSAFALLPLPQWLRHRQDGSTESYLAYCRRFLDVHLSVSNLPFLVRGDEFESGHLWFVVLLLAFSLVVALLVALVTWRALGRSSAWSESTAAVVEARPVLLLVPAFPLAAVCAVWGLEVEYGGWHRLAYLIFFAGGVVIATDPRFRTAMRRIAAPAAWLCLPLFLASTPGFFGTDEPFTAMEPLAIWARVCYGVTGWCAVVAILGLLDRPRPAARSAVSSRRSRLTAYLGDAVLPLYVLHQPIVVAVAYVVVARELPAVAKFVMIVAVSLTLTIAIYDLLVRRTEVTRFLFGMRPTP</sequence>
<dbReference type="InterPro" id="IPR050623">
    <property type="entry name" value="Glucan_succinyl_AcylTrfase"/>
</dbReference>
<dbReference type="RefSeq" id="WP_229788380.1">
    <property type="nucleotide sequence ID" value="NZ_BMQT01000002.1"/>
</dbReference>
<keyword evidence="4" id="KW-1185">Reference proteome</keyword>
<evidence type="ECO:0000256" key="1">
    <source>
        <dbReference type="SAM" id="Phobius"/>
    </source>
</evidence>
<dbReference type="PANTHER" id="PTHR36927">
    <property type="entry name" value="BLR4337 PROTEIN"/>
    <property type="match status" value="1"/>
</dbReference>
<feature type="domain" description="Acyltransferase 3" evidence="2">
    <location>
        <begin position="13"/>
        <end position="376"/>
    </location>
</feature>
<feature type="transmembrane region" description="Helical" evidence="1">
    <location>
        <begin position="283"/>
        <end position="306"/>
    </location>
</feature>
<evidence type="ECO:0000313" key="3">
    <source>
        <dbReference type="EMBL" id="MBB3089046.1"/>
    </source>
</evidence>
<keyword evidence="1" id="KW-1133">Transmembrane helix</keyword>
<feature type="transmembrane region" description="Helical" evidence="1">
    <location>
        <begin position="251"/>
        <end position="271"/>
    </location>
</feature>
<evidence type="ECO:0000313" key="4">
    <source>
        <dbReference type="Proteomes" id="UP000577707"/>
    </source>
</evidence>
<feature type="transmembrane region" description="Helical" evidence="1">
    <location>
        <begin position="94"/>
        <end position="112"/>
    </location>
</feature>
<feature type="transmembrane region" description="Helical" evidence="1">
    <location>
        <begin position="17"/>
        <end position="35"/>
    </location>
</feature>
<feature type="transmembrane region" description="Helical" evidence="1">
    <location>
        <begin position="327"/>
        <end position="351"/>
    </location>
</feature>
<dbReference type="Pfam" id="PF01757">
    <property type="entry name" value="Acyl_transf_3"/>
    <property type="match status" value="1"/>
</dbReference>